<keyword evidence="1" id="KW-0472">Membrane</keyword>
<dbReference type="RefSeq" id="WP_149893845.1">
    <property type="nucleotide sequence ID" value="NZ_JBHUFA010000002.1"/>
</dbReference>
<name>A0ABW4JW17_9HYPH</name>
<dbReference type="InterPro" id="IPR018723">
    <property type="entry name" value="DUF2254_membrane"/>
</dbReference>
<evidence type="ECO:0000313" key="3">
    <source>
        <dbReference type="Proteomes" id="UP001597327"/>
    </source>
</evidence>
<evidence type="ECO:0000313" key="2">
    <source>
        <dbReference type="EMBL" id="MFD1695879.1"/>
    </source>
</evidence>
<sequence>MLYSDNGLTARLSRLTRGFLFIPLSLAISGAALAIATNMMGAPGKFLSELPYLGFLDIDAEGARAVLSTVAGAMMSVISLVYSLTLVVFTLAAGNIAPRLLETFANNRVNQVTIGLLGATFLYSLICLYQVHEDTSARLAVAIAILLSATSVFWLIYFVNDVAGRIMVDNEIGRIQKSLRRAIDKVLSDEPRESADDEKAIPKTKGRPLTIDRSGYITAIDARSLARHAAACDGFVEVLVKPGHFVIADQPVARLYLPEPEEGERNRNPRGRDAEELSEAFCRNLRSAFITDYARAPDGDLQFAVHLSVEIALRALSPGVNDSYTAISAIDHLSASLSQILRRGAPSSLVLDEKKTPRVWLETLHLEDVLAAALNPLRQNACGNVLVTIRLLNAIARMSLVTRPEYRPLLQQHLANIVSDSRRKIDSRIDRQAVARAGHAARKAVSNRSAEDT</sequence>
<comment type="caution">
    <text evidence="2">The sequence shown here is derived from an EMBL/GenBank/DDBJ whole genome shotgun (WGS) entry which is preliminary data.</text>
</comment>
<reference evidence="3" key="1">
    <citation type="journal article" date="2019" name="Int. J. Syst. Evol. Microbiol.">
        <title>The Global Catalogue of Microorganisms (GCM) 10K type strain sequencing project: providing services to taxonomists for standard genome sequencing and annotation.</title>
        <authorList>
            <consortium name="The Broad Institute Genomics Platform"/>
            <consortium name="The Broad Institute Genome Sequencing Center for Infectious Disease"/>
            <person name="Wu L."/>
            <person name="Ma J."/>
        </authorList>
    </citation>
    <scope>NUCLEOTIDE SEQUENCE [LARGE SCALE GENOMIC DNA]</scope>
    <source>
        <strain evidence="3">JCM 3369</strain>
    </source>
</reference>
<proteinExistence type="predicted"/>
<feature type="transmembrane region" description="Helical" evidence="1">
    <location>
        <begin position="62"/>
        <end position="91"/>
    </location>
</feature>
<keyword evidence="1" id="KW-1133">Transmembrane helix</keyword>
<accession>A0ABW4JW17</accession>
<feature type="transmembrane region" description="Helical" evidence="1">
    <location>
        <begin position="20"/>
        <end position="42"/>
    </location>
</feature>
<protein>
    <submittedName>
        <fullName evidence="2">DUF2254 domain-containing protein</fullName>
    </submittedName>
</protein>
<feature type="transmembrane region" description="Helical" evidence="1">
    <location>
        <begin position="137"/>
        <end position="159"/>
    </location>
</feature>
<organism evidence="2 3">
    <name type="scientific">Roseibium aestuarii</name>
    <dbReference type="NCBI Taxonomy" id="2600299"/>
    <lineage>
        <taxon>Bacteria</taxon>
        <taxon>Pseudomonadati</taxon>
        <taxon>Pseudomonadota</taxon>
        <taxon>Alphaproteobacteria</taxon>
        <taxon>Hyphomicrobiales</taxon>
        <taxon>Stappiaceae</taxon>
        <taxon>Roseibium</taxon>
    </lineage>
</organism>
<dbReference type="EMBL" id="JBHUFA010000002">
    <property type="protein sequence ID" value="MFD1695879.1"/>
    <property type="molecule type" value="Genomic_DNA"/>
</dbReference>
<keyword evidence="1" id="KW-0812">Transmembrane</keyword>
<dbReference type="Proteomes" id="UP001597327">
    <property type="component" value="Unassembled WGS sequence"/>
</dbReference>
<feature type="transmembrane region" description="Helical" evidence="1">
    <location>
        <begin position="112"/>
        <end position="131"/>
    </location>
</feature>
<keyword evidence="3" id="KW-1185">Reference proteome</keyword>
<evidence type="ECO:0000256" key="1">
    <source>
        <dbReference type="SAM" id="Phobius"/>
    </source>
</evidence>
<gene>
    <name evidence="2" type="ORF">ACFSC7_10165</name>
</gene>
<dbReference type="Pfam" id="PF10011">
    <property type="entry name" value="DUF2254"/>
    <property type="match status" value="1"/>
</dbReference>